<proteinExistence type="predicted"/>
<dbReference type="OrthoDB" id="3047348at2759"/>
<keyword evidence="1" id="KW-0812">Transmembrane</keyword>
<comment type="caution">
    <text evidence="3">The sequence shown here is derived from an EMBL/GenBank/DDBJ whole genome shotgun (WGS) entry which is preliminary data.</text>
</comment>
<dbReference type="EMBL" id="JACAZI010000023">
    <property type="protein sequence ID" value="KAF7336230.1"/>
    <property type="molecule type" value="Genomic_DNA"/>
</dbReference>
<keyword evidence="1" id="KW-0472">Membrane</keyword>
<name>A0A8H6X912_9AGAR</name>
<gene>
    <name evidence="3" type="ORF">MVEN_02170900</name>
</gene>
<evidence type="ECO:0000256" key="1">
    <source>
        <dbReference type="SAM" id="Phobius"/>
    </source>
</evidence>
<feature type="domain" description="DUF6535" evidence="2">
    <location>
        <begin position="114"/>
        <end position="186"/>
    </location>
</feature>
<dbReference type="Pfam" id="PF20153">
    <property type="entry name" value="DUF6535"/>
    <property type="match status" value="1"/>
</dbReference>
<protein>
    <recommendedName>
        <fullName evidence="2">DUF6535 domain-containing protein</fullName>
    </recommendedName>
</protein>
<feature type="transmembrane region" description="Helical" evidence="1">
    <location>
        <begin position="165"/>
        <end position="185"/>
    </location>
</feature>
<evidence type="ECO:0000313" key="3">
    <source>
        <dbReference type="EMBL" id="KAF7336230.1"/>
    </source>
</evidence>
<feature type="transmembrane region" description="Helical" evidence="1">
    <location>
        <begin position="192"/>
        <end position="215"/>
    </location>
</feature>
<keyword evidence="1" id="KW-1133">Transmembrane helix</keyword>
<dbReference type="AlphaFoldDB" id="A0A8H6X912"/>
<evidence type="ECO:0000313" key="4">
    <source>
        <dbReference type="Proteomes" id="UP000620124"/>
    </source>
</evidence>
<organism evidence="3 4">
    <name type="scientific">Mycena venus</name>
    <dbReference type="NCBI Taxonomy" id="2733690"/>
    <lineage>
        <taxon>Eukaryota</taxon>
        <taxon>Fungi</taxon>
        <taxon>Dikarya</taxon>
        <taxon>Basidiomycota</taxon>
        <taxon>Agaricomycotina</taxon>
        <taxon>Agaricomycetes</taxon>
        <taxon>Agaricomycetidae</taxon>
        <taxon>Agaricales</taxon>
        <taxon>Marasmiineae</taxon>
        <taxon>Mycenaceae</taxon>
        <taxon>Mycena</taxon>
    </lineage>
</organism>
<dbReference type="Proteomes" id="UP000620124">
    <property type="component" value="Unassembled WGS sequence"/>
</dbReference>
<keyword evidence="4" id="KW-1185">Reference proteome</keyword>
<accession>A0A8H6X912</accession>
<evidence type="ECO:0000259" key="2">
    <source>
        <dbReference type="Pfam" id="PF20153"/>
    </source>
</evidence>
<dbReference type="InterPro" id="IPR045338">
    <property type="entry name" value="DUF6535"/>
</dbReference>
<sequence>MDPAPAPSAGTMPSGGKDTERLTSALNALIQMQAEQAEKICKAIESLQPQTSPDPKTAFWDSYMRLADEHDKGFQKKYSNDLDTALIFAGLFSAVGSAFIIQIQPELAPDPRAIIVPSLAVLGKQWVLYYEAAGSKGTLEQRGLERQRKLDGLRRWKFDAVLQSFPLLLQLALFLFSTGLSIYLWTVHRIIAVIVMALTCSGFAAYAFLLASTVIHPDSPFRNPLASLLIQIVGPPVGGKAVRIYRRLLEDLLSTAARFLKPGRDLLPCFASNLSIPPLNNPLSTLGDLYSEDDFTPPSAEVPAVLWILDSSTDPKMIEAAAEMAAGLQWPLGLNLDQPMARLEETFNSCFEINPDNRLMRDLRPGMARRALHTGRAFGSLGAVAQVSEIDGSISAAHHRITWGWLSQPERSPEGLHLRSVWNIVTGVDANFILQNDQALMQWAFHVIPFSTLSIDYRGSRSSFGIGEWISRFLNQTLRDQTGTLAHSAFANYLCCVNSVLAPIDSRVMAQLDKSHLRESLITHLFDLLRVTTLDWQLIARIVHTTAQLADHSTKEYSITYRKTWARLLAATTKFCVSLPRVDGWLDVLVSAAKLARVDDFRVLTELHAVHDPHFGKPAAYTRKAEARDVDWIYMALDHLLLREKNKDCDDYNLAVDALLQVLAGSGALPEKPPLQVVQVLLRGLASRNTRVPAYVILHHTREWFLDSDFQQLIHESSTWPQVAWITGSWQEAGFFAWRYIDMVSKVSHVPEWKPLLYKESNAGFSALLNVEVPIPVETSTSFIRNVWVPDFEESQHAFGSDAEKISTLIILALSNLWAEIKFEHSSTFDETLVLTRCTIQTVFDGHHGPRNDPSNWRMVLSNVEQAFRARLEKSLMQAAANAREVLDNSLEPHKQALGQFAQLLEVMGQKFGAAAPLLHSAGSVYFVGSAKAYNGLPDLEALLQNELDAVHKLINPDC</sequence>
<feature type="transmembrane region" description="Helical" evidence="1">
    <location>
        <begin position="85"/>
        <end position="103"/>
    </location>
</feature>
<reference evidence="3" key="1">
    <citation type="submission" date="2020-05" db="EMBL/GenBank/DDBJ databases">
        <title>Mycena genomes resolve the evolution of fungal bioluminescence.</title>
        <authorList>
            <person name="Tsai I.J."/>
        </authorList>
    </citation>
    <scope>NUCLEOTIDE SEQUENCE</scope>
    <source>
        <strain evidence="3">CCC161011</strain>
    </source>
</reference>